<dbReference type="Proteomes" id="UP001589627">
    <property type="component" value="Unassembled WGS sequence"/>
</dbReference>
<dbReference type="InterPro" id="IPR013785">
    <property type="entry name" value="Aldolase_TIM"/>
</dbReference>
<dbReference type="EMBL" id="JBHLZP010000149">
    <property type="protein sequence ID" value="MFB9834612.1"/>
    <property type="molecule type" value="Genomic_DNA"/>
</dbReference>
<evidence type="ECO:0008006" key="3">
    <source>
        <dbReference type="Google" id="ProtNLM"/>
    </source>
</evidence>
<name>A0ABV5YHS7_9ACTN</name>
<dbReference type="PANTHER" id="PTHR46911">
    <property type="match status" value="1"/>
</dbReference>
<reference evidence="1 2" key="1">
    <citation type="submission" date="2024-09" db="EMBL/GenBank/DDBJ databases">
        <authorList>
            <person name="Sun Q."/>
            <person name="Mori K."/>
        </authorList>
    </citation>
    <scope>NUCLEOTIDE SEQUENCE [LARGE SCALE GENOMIC DNA]</scope>
    <source>
        <strain evidence="1 2">TBRC 0563</strain>
    </source>
</reference>
<accession>A0ABV5YHS7</accession>
<dbReference type="RefSeq" id="WP_378204587.1">
    <property type="nucleotide sequence ID" value="NZ_JBHLZP010000149.1"/>
</dbReference>
<organism evidence="1 2">
    <name type="scientific">Actinoallomurus acaciae</name>
    <dbReference type="NCBI Taxonomy" id="502577"/>
    <lineage>
        <taxon>Bacteria</taxon>
        <taxon>Bacillati</taxon>
        <taxon>Actinomycetota</taxon>
        <taxon>Actinomycetes</taxon>
        <taxon>Streptosporangiales</taxon>
        <taxon>Thermomonosporaceae</taxon>
        <taxon>Actinoallomurus</taxon>
    </lineage>
</organism>
<dbReference type="Gene3D" id="3.20.20.70">
    <property type="entry name" value="Aldolase class I"/>
    <property type="match status" value="1"/>
</dbReference>
<evidence type="ECO:0000313" key="1">
    <source>
        <dbReference type="EMBL" id="MFB9834612.1"/>
    </source>
</evidence>
<proteinExistence type="predicted"/>
<evidence type="ECO:0000313" key="2">
    <source>
        <dbReference type="Proteomes" id="UP001589627"/>
    </source>
</evidence>
<keyword evidence="2" id="KW-1185">Reference proteome</keyword>
<comment type="caution">
    <text evidence="1">The sequence shown here is derived from an EMBL/GenBank/DDBJ whole genome shotgun (WGS) entry which is preliminary data.</text>
</comment>
<protein>
    <recommendedName>
        <fullName evidence="3">2-isopropylmalate synthase</fullName>
    </recommendedName>
</protein>
<dbReference type="PANTHER" id="PTHR46911:SF1">
    <property type="entry name" value="2-ISOPROPYLMALATE SYNTHASE"/>
    <property type="match status" value="1"/>
</dbReference>
<dbReference type="SUPFAM" id="SSF51569">
    <property type="entry name" value="Aldolase"/>
    <property type="match status" value="1"/>
</dbReference>
<sequence length="48" mass="5282">MVAMGYKEIEVGYPSAPQTDLDFVRLIAETDLAPKDVTIVVFTPARRG</sequence>
<gene>
    <name evidence="1" type="ORF">ACFFNX_20720</name>
</gene>